<protein>
    <submittedName>
        <fullName evidence="9">Uracil-DNA glycosylase</fullName>
    </submittedName>
</protein>
<evidence type="ECO:0000256" key="2">
    <source>
        <dbReference type="ARBA" id="ARBA00022723"/>
    </source>
</evidence>
<keyword evidence="6" id="KW-0411">Iron-sulfur</keyword>
<evidence type="ECO:0000313" key="9">
    <source>
        <dbReference type="EMBL" id="USI71874.1"/>
    </source>
</evidence>
<keyword evidence="2" id="KW-0479">Metal-binding</keyword>
<feature type="domain" description="Uracil-DNA glycosylase-like" evidence="8">
    <location>
        <begin position="98"/>
        <end position="240"/>
    </location>
</feature>
<evidence type="ECO:0000313" key="10">
    <source>
        <dbReference type="Proteomes" id="UP001056937"/>
    </source>
</evidence>
<evidence type="ECO:0000256" key="5">
    <source>
        <dbReference type="ARBA" id="ARBA00023004"/>
    </source>
</evidence>
<evidence type="ECO:0000259" key="8">
    <source>
        <dbReference type="Pfam" id="PF03167"/>
    </source>
</evidence>
<keyword evidence="4" id="KW-0378">Hydrolase</keyword>
<reference evidence="9" key="1">
    <citation type="journal article" date="2022" name="Toxins">
        <title>Genomic Analysis of Sphingopyxis sp. USTB-05 for Biodegrading Cyanobacterial Hepatotoxins.</title>
        <authorList>
            <person name="Liu C."/>
            <person name="Xu Q."/>
            <person name="Zhao Z."/>
            <person name="Zhang H."/>
            <person name="Liu X."/>
            <person name="Yin C."/>
            <person name="Liu Y."/>
            <person name="Yan H."/>
        </authorList>
    </citation>
    <scope>NUCLEOTIDE SEQUENCE</scope>
    <source>
        <strain evidence="9">NBD5</strain>
    </source>
</reference>
<dbReference type="PANTHER" id="PTHR33693:SF1">
    <property type="entry name" value="TYPE-4 URACIL-DNA GLYCOSYLASE"/>
    <property type="match status" value="1"/>
</dbReference>
<dbReference type="SUPFAM" id="SSF52141">
    <property type="entry name" value="Uracil-DNA glycosylase-like"/>
    <property type="match status" value="1"/>
</dbReference>
<keyword evidence="7" id="KW-0234">DNA repair</keyword>
<evidence type="ECO:0000256" key="6">
    <source>
        <dbReference type="ARBA" id="ARBA00023014"/>
    </source>
</evidence>
<keyword evidence="5" id="KW-0408">Iron</keyword>
<dbReference type="RefSeq" id="WP_252165684.1">
    <property type="nucleotide sequence ID" value="NZ_CP084930.1"/>
</dbReference>
<organism evidence="9 10">
    <name type="scientific">Sphingomonas morindae</name>
    <dbReference type="NCBI Taxonomy" id="1541170"/>
    <lineage>
        <taxon>Bacteria</taxon>
        <taxon>Pseudomonadati</taxon>
        <taxon>Pseudomonadota</taxon>
        <taxon>Alphaproteobacteria</taxon>
        <taxon>Sphingomonadales</taxon>
        <taxon>Sphingomonadaceae</taxon>
        <taxon>Sphingomonas</taxon>
    </lineage>
</organism>
<sequence>MLNGGEHRFGDLIASALGWWSDAGVDSAILETPRDWLAPPPPATHAAPVAPDPAAPLAIAAPAAAAPLDDLAALQAWLATEAYLPEAPPPRRRVAPSGAAGATLMIVADMPDEADLRAGRLFAEEAALVDAMLTAIGQRRETLYCAPLSPGRLPGGRLGAAAPALVELLRAQIALVRPRALLCFGEEASRALFDRDLLAASQALTPLDHGGHEVAAIATFHPRTLRRQPPLKAEAWRSLQHLLGALVR</sequence>
<dbReference type="Gene3D" id="3.40.470.10">
    <property type="entry name" value="Uracil-DNA glycosylase-like domain"/>
    <property type="match status" value="1"/>
</dbReference>
<evidence type="ECO:0000256" key="7">
    <source>
        <dbReference type="ARBA" id="ARBA00023204"/>
    </source>
</evidence>
<evidence type="ECO:0000256" key="4">
    <source>
        <dbReference type="ARBA" id="ARBA00022801"/>
    </source>
</evidence>
<dbReference type="InterPro" id="IPR036895">
    <property type="entry name" value="Uracil-DNA_glycosylase-like_sf"/>
</dbReference>
<keyword evidence="10" id="KW-1185">Reference proteome</keyword>
<dbReference type="PANTHER" id="PTHR33693">
    <property type="entry name" value="TYPE-5 URACIL-DNA GLYCOSYLASE"/>
    <property type="match status" value="1"/>
</dbReference>
<dbReference type="Pfam" id="PF03167">
    <property type="entry name" value="UDG"/>
    <property type="match status" value="1"/>
</dbReference>
<proteinExistence type="predicted"/>
<accession>A0ABY4X4Q8</accession>
<keyword evidence="1" id="KW-0004">4Fe-4S</keyword>
<dbReference type="EMBL" id="CP084930">
    <property type="protein sequence ID" value="USI71874.1"/>
    <property type="molecule type" value="Genomic_DNA"/>
</dbReference>
<dbReference type="InterPro" id="IPR005122">
    <property type="entry name" value="Uracil-DNA_glycosylase-like"/>
</dbReference>
<evidence type="ECO:0000256" key="1">
    <source>
        <dbReference type="ARBA" id="ARBA00022485"/>
    </source>
</evidence>
<dbReference type="InterPro" id="IPR051536">
    <property type="entry name" value="UDG_Type-4/5"/>
</dbReference>
<evidence type="ECO:0000256" key="3">
    <source>
        <dbReference type="ARBA" id="ARBA00022763"/>
    </source>
</evidence>
<name>A0ABY4X4Q8_9SPHN</name>
<gene>
    <name evidence="9" type="ORF">LHA26_11140</name>
</gene>
<keyword evidence="3" id="KW-0227">DNA damage</keyword>
<dbReference type="Proteomes" id="UP001056937">
    <property type="component" value="Chromosome 1"/>
</dbReference>